<accession>C9Y733</accession>
<dbReference type="AlphaFoldDB" id="C9Y733"/>
<evidence type="ECO:0000313" key="1">
    <source>
        <dbReference type="EMBL" id="CBA26753.1"/>
    </source>
</evidence>
<sequence>MTGGEPSAAAVPFSSWLSISRILRSLLKVMCLASDIRSLMRLRQAAIQSVSCATSSLSWFRIKEVAALRMAGDAGSGSVSVMGVMAGPRQGVLASDGVKAQR</sequence>
<protein>
    <submittedName>
        <fullName evidence="1">Uncharacterized protein</fullName>
    </submittedName>
</protein>
<dbReference type="EMBL" id="FN543103">
    <property type="protein sequence ID" value="CBA26753.1"/>
    <property type="molecule type" value="Genomic_DNA"/>
</dbReference>
<name>C9Y733_CURXX</name>
<proteinExistence type="predicted"/>
<reference evidence="1" key="1">
    <citation type="journal article" date="2010" name="Nature">
        <title>The Dynamic genome of Hydra.</title>
        <authorList>
            <person name="Chapman J.A."/>
            <person name="Kirkness E.F."/>
            <person name="Simakov O."/>
            <person name="Hampson S.E."/>
            <person name="Mitros T."/>
            <person name="Weinmaier T."/>
            <person name="Rattei T."/>
            <person name="Balasubramanian P.G."/>
            <person name="Borman J."/>
            <person name="Busam D."/>
            <person name="Disbennett K."/>
            <person name="Pfannkoch C."/>
            <person name="Sumin N."/>
            <person name="Sutton G."/>
            <person name="Viswanathan L."/>
            <person name="Walenz B."/>
            <person name="Goodstein D.M."/>
            <person name="Hellsten U."/>
            <person name="Kawashima T."/>
            <person name="Prochnik S.E."/>
            <person name="Putnam N.H."/>
            <person name="Shu S."/>
            <person name="Blumberg B."/>
            <person name="Dana C.E."/>
            <person name="Gee L."/>
            <person name="Kibler D.F."/>
            <person name="Law L."/>
            <person name="Lindgens D."/>
            <person name="Martinez D.E."/>
            <person name="Peng J."/>
            <person name="Wigge P.A."/>
            <person name="Bertulat B."/>
            <person name="Guder C."/>
            <person name="Nakamura Y."/>
            <person name="Ozbek S."/>
            <person name="Watanabe H."/>
            <person name="Khalturin K."/>
            <person name="Hemmrich G."/>
            <person name="Franke A."/>
            <person name="Augustin R."/>
            <person name="Fraune S."/>
            <person name="Hayakawa E."/>
            <person name="Hayakawa S."/>
            <person name="Hirose M."/>
            <person name="Hwang J."/>
            <person name="Ikeo K."/>
            <person name="Nishimiya-Fujisawa C."/>
            <person name="Ogura A."/>
            <person name="Takahashi T."/>
            <person name="Steinmetz P.R."/>
            <person name="Zhang X."/>
            <person name="Aufschnaiter R."/>
            <person name="Eder M.K."/>
            <person name="Gorny A.K."/>
            <person name="Salvenmoser W."/>
            <person name="Heimberg A.M."/>
            <person name="Wheeler B.M."/>
            <person name="Peterson K.J."/>
            <person name="Boettger A."/>
            <person name="Tischler P."/>
            <person name="Wolf A."/>
            <person name="Gojobori T."/>
            <person name="Remington K.A."/>
            <person name="Strausberg R.L."/>
            <person name="Venter J."/>
            <person name="Technau U."/>
            <person name="Hobmayer B."/>
            <person name="Bosch T.C."/>
            <person name="Holstein T.W."/>
            <person name="Fujisawa T."/>
            <person name="Bode H.R."/>
            <person name="David C.N."/>
            <person name="Rokhsar D.S."/>
            <person name="Steele R.E."/>
        </authorList>
    </citation>
    <scope>NUCLEOTIDE SEQUENCE</scope>
</reference>
<gene>
    <name evidence="1" type="ORF">Csp_G38210</name>
</gene>
<organism evidence="1">
    <name type="scientific">Curvibacter symbiont subsp. Hydra magnipapillata</name>
    <dbReference type="NCBI Taxonomy" id="667019"/>
    <lineage>
        <taxon>Bacteria</taxon>
        <taxon>Pseudomonadati</taxon>
        <taxon>Pseudomonadota</taxon>
        <taxon>Betaproteobacteria</taxon>
        <taxon>Burkholderiales</taxon>
        <taxon>Comamonadaceae</taxon>
        <taxon>Curvibacter</taxon>
    </lineage>
</organism>